<evidence type="ECO:0000313" key="2">
    <source>
        <dbReference type="EMBL" id="KAF6824395.1"/>
    </source>
</evidence>
<evidence type="ECO:0000313" key="3">
    <source>
        <dbReference type="Proteomes" id="UP000654918"/>
    </source>
</evidence>
<gene>
    <name evidence="2" type="ORF">CPLU01_10905</name>
</gene>
<dbReference type="InterPro" id="IPR018712">
    <property type="entry name" value="Tle1-like_cat"/>
</dbReference>
<dbReference type="AlphaFoldDB" id="A0A8H6K454"/>
<evidence type="ECO:0000259" key="1">
    <source>
        <dbReference type="Pfam" id="PF09994"/>
    </source>
</evidence>
<keyword evidence="3" id="KW-1185">Reference proteome</keyword>
<comment type="caution">
    <text evidence="2">The sequence shown here is derived from an EMBL/GenBank/DDBJ whole genome shotgun (WGS) entry which is preliminary data.</text>
</comment>
<dbReference type="SUPFAM" id="SSF53474">
    <property type="entry name" value="alpha/beta-Hydrolases"/>
    <property type="match status" value="1"/>
</dbReference>
<feature type="domain" description="T6SS Phospholipase effector Tle1-like catalytic" evidence="1">
    <location>
        <begin position="29"/>
        <end position="405"/>
    </location>
</feature>
<dbReference type="EMBL" id="WIGO01000194">
    <property type="protein sequence ID" value="KAF6824395.1"/>
    <property type="molecule type" value="Genomic_DNA"/>
</dbReference>
<dbReference type="InterPro" id="IPR029058">
    <property type="entry name" value="AB_hydrolase_fold"/>
</dbReference>
<protein>
    <recommendedName>
        <fullName evidence="1">T6SS Phospholipase effector Tle1-like catalytic domain-containing protein</fullName>
    </recommendedName>
</protein>
<organism evidence="2 3">
    <name type="scientific">Colletotrichum plurivorum</name>
    <dbReference type="NCBI Taxonomy" id="2175906"/>
    <lineage>
        <taxon>Eukaryota</taxon>
        <taxon>Fungi</taxon>
        <taxon>Dikarya</taxon>
        <taxon>Ascomycota</taxon>
        <taxon>Pezizomycotina</taxon>
        <taxon>Sordariomycetes</taxon>
        <taxon>Hypocreomycetidae</taxon>
        <taxon>Glomerellales</taxon>
        <taxon>Glomerellaceae</taxon>
        <taxon>Colletotrichum</taxon>
        <taxon>Colletotrichum orchidearum species complex</taxon>
    </lineage>
</organism>
<accession>A0A8H6K454</accession>
<sequence>MEDSLMNESNFVECAHLTRHDEEHSTDRKRLVICCDGTWNNSTTGGVPTNVSRLSAAVAHKCCTGMPQVVYYHRGAGTEESRAASFLGGLFGLGVRQDIVDCYRFICDNYNPGDEIIIVGFSRGAFTARSISSMVCSLGFLNRAGLDYLGAIYRDYQSFNEWTSERVYDPKKHLLGFTVDQLEKKIKREFMDKMEKIENRIERETGHSEELHQQTGREFAKLYAEYERRLTPEGLEKQLDRDKRDLFRRMSLMRKDNGRIKFTKMANAYRGQLSEYGMCLTRRSKMDAQTTFEAVEGRVKAVGVWDTVGSLGIPKLPWCFWQSTRSVSELQFASLDVHPNIDHAFHALALDEWRTAFAPTLWNVGKNNTNTQLRQVWFPGCHSNVGGGSDTQQISKIALAWMADQLTSVGVEFSKKEMRRIFQSEPQPEARPWGLGKITSPESFTTTFPDRAWNAVTLPYRTLTHQWTESSIRKPGLYSNDSGRKQLKNTKELVHPSVRVRYLYNGLGLDDDGEWQCKALAGHEWELMFEKNSPKEDDIRPGRDPRIVDQYKTVGGTVTAVHEQYPSDAPFEGRLVKTEHPKECDLKALDPPMNTWTWRRRLGDRQLVLPEEHIGVWERMYIEINDDMVRWQGMTAGEKKKRWSRGDEIRDLATEAVSYAFGTVDRVVKTAVGMVFGAPPAKYLPKGYPREHGYHDFVSWQRGLDATSKTSKRHSAVGYDSYDGYDGDSGDHSHDKGSWN</sequence>
<dbReference type="Pfam" id="PF09994">
    <property type="entry name" value="T6SS_Tle1-like_cat"/>
    <property type="match status" value="1"/>
</dbReference>
<proteinExistence type="predicted"/>
<dbReference type="PANTHER" id="PTHR33840">
    <property type="match status" value="1"/>
</dbReference>
<reference evidence="2" key="1">
    <citation type="journal article" date="2020" name="Phytopathology">
        <title>Genome Sequence Resources of Colletotrichum truncatum, C. plurivorum, C. musicola, and C. sojae: Four Species Pathogenic to Soybean (Glycine max).</title>
        <authorList>
            <person name="Rogerio F."/>
            <person name="Boufleur T.R."/>
            <person name="Ciampi-Guillardi M."/>
            <person name="Sukno S.A."/>
            <person name="Thon M.R."/>
            <person name="Massola Junior N.S."/>
            <person name="Baroncelli R."/>
        </authorList>
    </citation>
    <scope>NUCLEOTIDE SEQUENCE</scope>
    <source>
        <strain evidence="2">LFN00145</strain>
    </source>
</reference>
<dbReference type="Proteomes" id="UP000654918">
    <property type="component" value="Unassembled WGS sequence"/>
</dbReference>
<name>A0A8H6K454_9PEZI</name>
<dbReference type="PANTHER" id="PTHR33840:SF1">
    <property type="entry name" value="TLE1 PHOSPHOLIPASE DOMAIN-CONTAINING PROTEIN"/>
    <property type="match status" value="1"/>
</dbReference>